<feature type="transmembrane region" description="Helical" evidence="1">
    <location>
        <begin position="58"/>
        <end position="75"/>
    </location>
</feature>
<feature type="transmembrane region" description="Helical" evidence="1">
    <location>
        <begin position="6"/>
        <end position="23"/>
    </location>
</feature>
<evidence type="ECO:0000313" key="2">
    <source>
        <dbReference type="EMBL" id="MCP9291499.1"/>
    </source>
</evidence>
<dbReference type="AlphaFoldDB" id="A0A9X2L3C3"/>
<dbReference type="RefSeq" id="WP_255134365.1">
    <property type="nucleotide sequence ID" value="NZ_JANDBC010000001.1"/>
</dbReference>
<evidence type="ECO:0008006" key="4">
    <source>
        <dbReference type="Google" id="ProtNLM"/>
    </source>
</evidence>
<name>A0A9X2L3C3_9BACT</name>
<proteinExistence type="predicted"/>
<dbReference type="EMBL" id="JANDBC010000001">
    <property type="protein sequence ID" value="MCP9291499.1"/>
    <property type="molecule type" value="Genomic_DNA"/>
</dbReference>
<keyword evidence="1" id="KW-0472">Membrane</keyword>
<dbReference type="Proteomes" id="UP001139125">
    <property type="component" value="Unassembled WGS sequence"/>
</dbReference>
<reference evidence="2" key="1">
    <citation type="submission" date="2022-06" db="EMBL/GenBank/DDBJ databases">
        <title>Gracilimonas sp. CAU 1638 isolated from sea sediment.</title>
        <authorList>
            <person name="Kim W."/>
        </authorList>
    </citation>
    <scope>NUCLEOTIDE SEQUENCE</scope>
    <source>
        <strain evidence="2">CAU 1638</strain>
    </source>
</reference>
<keyword evidence="1" id="KW-1133">Transmembrane helix</keyword>
<organism evidence="2 3">
    <name type="scientific">Gracilimonas sediminicola</name>
    <dbReference type="NCBI Taxonomy" id="2952158"/>
    <lineage>
        <taxon>Bacteria</taxon>
        <taxon>Pseudomonadati</taxon>
        <taxon>Balneolota</taxon>
        <taxon>Balneolia</taxon>
        <taxon>Balneolales</taxon>
        <taxon>Balneolaceae</taxon>
        <taxon>Gracilimonas</taxon>
    </lineage>
</organism>
<protein>
    <recommendedName>
        <fullName evidence="4">GlsB/YeaQ/YmgE family stress response membrane protein</fullName>
    </recommendedName>
</protein>
<evidence type="ECO:0000313" key="3">
    <source>
        <dbReference type="Proteomes" id="UP001139125"/>
    </source>
</evidence>
<accession>A0A9X2L3C3</accession>
<gene>
    <name evidence="2" type="ORF">NM125_07880</name>
</gene>
<keyword evidence="1" id="KW-0812">Transmembrane</keyword>
<evidence type="ECO:0000256" key="1">
    <source>
        <dbReference type="SAM" id="Phobius"/>
    </source>
</evidence>
<comment type="caution">
    <text evidence="2">The sequence shown here is derived from an EMBL/GenBank/DDBJ whole genome shotgun (WGS) entry which is preliminary data.</text>
</comment>
<sequence>MTLMYLLSYITIGLVIGWLSRVITRDRGVTMLPSLAFGVLGALADTFIVQAVGLAGTAFYAVVGAVGVLFTVNVFRQDDPIFVETEKA</sequence>
<keyword evidence="3" id="KW-1185">Reference proteome</keyword>